<dbReference type="PANTHER" id="PTHR43798">
    <property type="entry name" value="MONOACYLGLYCEROL LIPASE"/>
    <property type="match status" value="1"/>
</dbReference>
<dbReference type="PRINTS" id="PR00111">
    <property type="entry name" value="ABHYDROLASE"/>
</dbReference>
<evidence type="ECO:0000313" key="3">
    <source>
        <dbReference type="Proteomes" id="UP000662986"/>
    </source>
</evidence>
<name>A0A974VYX2_9NOCA</name>
<dbReference type="InterPro" id="IPR029058">
    <property type="entry name" value="AB_hydrolase_fold"/>
</dbReference>
<keyword evidence="2" id="KW-0378">Hydrolase</keyword>
<protein>
    <submittedName>
        <fullName evidence="2">Alpha/beta hydrolase</fullName>
    </submittedName>
</protein>
<dbReference type="GO" id="GO:0016787">
    <property type="term" value="F:hydrolase activity"/>
    <property type="evidence" value="ECO:0007669"/>
    <property type="project" value="UniProtKB-KW"/>
</dbReference>
<accession>A0A974VYX2</accession>
<evidence type="ECO:0000259" key="1">
    <source>
        <dbReference type="Pfam" id="PF00561"/>
    </source>
</evidence>
<feature type="domain" description="AB hydrolase-1" evidence="1">
    <location>
        <begin position="34"/>
        <end position="173"/>
    </location>
</feature>
<dbReference type="InterPro" id="IPR000073">
    <property type="entry name" value="AB_hydrolase_1"/>
</dbReference>
<dbReference type="EMBL" id="CP070619">
    <property type="protein sequence ID" value="QSE88155.1"/>
    <property type="molecule type" value="Genomic_DNA"/>
</dbReference>
<dbReference type="Proteomes" id="UP000662986">
    <property type="component" value="Chromosome"/>
</dbReference>
<organism evidence="2 3">
    <name type="scientific">Rhodococcus pseudokoreensis</name>
    <dbReference type="NCBI Taxonomy" id="2811421"/>
    <lineage>
        <taxon>Bacteria</taxon>
        <taxon>Bacillati</taxon>
        <taxon>Actinomycetota</taxon>
        <taxon>Actinomycetes</taxon>
        <taxon>Mycobacteriales</taxon>
        <taxon>Nocardiaceae</taxon>
        <taxon>Rhodococcus</taxon>
    </lineage>
</organism>
<gene>
    <name evidence="2" type="ORF">JWS13_05745</name>
</gene>
<dbReference type="InterPro" id="IPR050266">
    <property type="entry name" value="AB_hydrolase_sf"/>
</dbReference>
<dbReference type="Pfam" id="PF00561">
    <property type="entry name" value="Abhydrolase_1"/>
    <property type="match status" value="1"/>
</dbReference>
<proteinExistence type="predicted"/>
<reference evidence="2 3" key="2">
    <citation type="journal article" date="2022" name="Arch. Microbiol.">
        <title>Rhodococcus pseudokoreensis sp. nov. isolated from the rhizosphere of young M26 apple rootstocks.</title>
        <authorList>
            <person name="Kampfer P."/>
            <person name="Glaeser S.P."/>
            <person name="Blom J."/>
            <person name="Wolf J."/>
            <person name="Benning S."/>
            <person name="Schloter M."/>
            <person name="Neumann-Schaal M."/>
        </authorList>
    </citation>
    <scope>NUCLEOTIDE SEQUENCE [LARGE SCALE GENOMIC DNA]</scope>
    <source>
        <strain evidence="2 3">R79</strain>
    </source>
</reference>
<dbReference type="Gene3D" id="3.40.50.1820">
    <property type="entry name" value="alpha/beta hydrolase"/>
    <property type="match status" value="1"/>
</dbReference>
<dbReference type="RefSeq" id="WP_206004908.1">
    <property type="nucleotide sequence ID" value="NZ_CP070619.1"/>
</dbReference>
<reference evidence="2 3" key="1">
    <citation type="journal article" date="2021" name="Microbiol. Resour. Announc.">
        <title>Complete Genome Sequences of Two Rhodococcus sp. Strains with Large and Linear Chromosomes, Isolated from Apple Rhizosphere.</title>
        <authorList>
            <person name="Benning S."/>
            <person name="Brugnone N."/>
            <person name="Siani R."/>
            <person name="Kublik S."/>
            <person name="Schloter M."/>
            <person name="Rad V."/>
        </authorList>
    </citation>
    <scope>NUCLEOTIDE SEQUENCE [LARGE SCALE GENOMIC DNA]</scope>
    <source>
        <strain evidence="2 3">R79</strain>
    </source>
</reference>
<keyword evidence="3" id="KW-1185">Reference proteome</keyword>
<dbReference type="PANTHER" id="PTHR43798:SF33">
    <property type="entry name" value="HYDROLASE, PUTATIVE (AFU_ORTHOLOGUE AFUA_2G14860)-RELATED"/>
    <property type="match status" value="1"/>
</dbReference>
<dbReference type="SUPFAM" id="SSF53474">
    <property type="entry name" value="alpha/beta-Hydrolases"/>
    <property type="match status" value="1"/>
</dbReference>
<evidence type="ECO:0000313" key="2">
    <source>
        <dbReference type="EMBL" id="QSE88155.1"/>
    </source>
</evidence>
<sequence length="281" mass="29622">MSAGPAEAVRAVEVVEVGGVGIAYRCLGSPEADTVLLVHGGAAHSGWWTEVAPVLAREHHVVVADLSGHGDSGHRPAYRAELWAEEMAAVLRAARAGAGDGAGPSAVVGHSMGGLVAAATAARFPELVGRLVLVDTRLPLRELPPPTTSARVFASAQEALDRFRLLPDRTNADPRLLQEVARSGLVEAGPGWRWKFDPAARRRLSNDGVRADLSSVLCPVGYLYGAQTDMGGPDSVACLEKWLGHAVPVEVVPDAFHHVPLDQPARCAEAISRMLTGLVDR</sequence>